<evidence type="ECO:0000256" key="1">
    <source>
        <dbReference type="SAM" id="MobiDB-lite"/>
    </source>
</evidence>
<sequence>MFMVPEKDLRNIRTGWAGTTSTPSPYLGSYLAGLTRPSPFPLRNAFTVTAAYMPRDATPSTTNELRRETQFPSTQDESIKKTYKLYLRSLPRLRRVTQFLLQRAKCTESRYSTAPEPRDNIF</sequence>
<accession>A0AA38HUP5</accession>
<keyword evidence="3" id="KW-1185">Reference proteome</keyword>
<name>A0AA38HUP5_9CUCU</name>
<organism evidence="2 3">
    <name type="scientific">Zophobas morio</name>
    <dbReference type="NCBI Taxonomy" id="2755281"/>
    <lineage>
        <taxon>Eukaryota</taxon>
        <taxon>Metazoa</taxon>
        <taxon>Ecdysozoa</taxon>
        <taxon>Arthropoda</taxon>
        <taxon>Hexapoda</taxon>
        <taxon>Insecta</taxon>
        <taxon>Pterygota</taxon>
        <taxon>Neoptera</taxon>
        <taxon>Endopterygota</taxon>
        <taxon>Coleoptera</taxon>
        <taxon>Polyphaga</taxon>
        <taxon>Cucujiformia</taxon>
        <taxon>Tenebrionidae</taxon>
        <taxon>Zophobas</taxon>
    </lineage>
</organism>
<evidence type="ECO:0000313" key="2">
    <source>
        <dbReference type="EMBL" id="KAJ3643346.1"/>
    </source>
</evidence>
<comment type="caution">
    <text evidence="2">The sequence shown here is derived from an EMBL/GenBank/DDBJ whole genome shotgun (WGS) entry which is preliminary data.</text>
</comment>
<proteinExistence type="predicted"/>
<dbReference type="Proteomes" id="UP001168821">
    <property type="component" value="Unassembled WGS sequence"/>
</dbReference>
<gene>
    <name evidence="2" type="ORF">Zmor_026064</name>
</gene>
<protein>
    <submittedName>
        <fullName evidence="2">Uncharacterized protein</fullName>
    </submittedName>
</protein>
<reference evidence="2" key="1">
    <citation type="journal article" date="2023" name="G3 (Bethesda)">
        <title>Whole genome assemblies of Zophobas morio and Tenebrio molitor.</title>
        <authorList>
            <person name="Kaur S."/>
            <person name="Stinson S.A."/>
            <person name="diCenzo G.C."/>
        </authorList>
    </citation>
    <scope>NUCLEOTIDE SEQUENCE</scope>
    <source>
        <strain evidence="2">QUZm001</strain>
    </source>
</reference>
<dbReference type="EMBL" id="JALNTZ010000008">
    <property type="protein sequence ID" value="KAJ3643346.1"/>
    <property type="molecule type" value="Genomic_DNA"/>
</dbReference>
<dbReference type="AlphaFoldDB" id="A0AA38HUP5"/>
<feature type="region of interest" description="Disordered" evidence="1">
    <location>
        <begin position="56"/>
        <end position="76"/>
    </location>
</feature>
<evidence type="ECO:0000313" key="3">
    <source>
        <dbReference type="Proteomes" id="UP001168821"/>
    </source>
</evidence>